<feature type="transmembrane region" description="Helical" evidence="1">
    <location>
        <begin position="24"/>
        <end position="47"/>
    </location>
</feature>
<dbReference type="RefSeq" id="WP_150898121.1">
    <property type="nucleotide sequence ID" value="NZ_WAAU01000003.1"/>
</dbReference>
<protein>
    <submittedName>
        <fullName evidence="2">Uncharacterized protein</fullName>
    </submittedName>
</protein>
<keyword evidence="1" id="KW-1133">Transmembrane helix</keyword>
<evidence type="ECO:0000256" key="1">
    <source>
        <dbReference type="SAM" id="Phobius"/>
    </source>
</evidence>
<dbReference type="AlphaFoldDB" id="A0A7J5AS89"/>
<dbReference type="EMBL" id="WAAU01000003">
    <property type="protein sequence ID" value="KAB1160492.1"/>
    <property type="molecule type" value="Genomic_DNA"/>
</dbReference>
<feature type="transmembrane region" description="Helical" evidence="1">
    <location>
        <begin position="91"/>
        <end position="114"/>
    </location>
</feature>
<accession>A0A7J5AS89</accession>
<dbReference type="Proteomes" id="UP000467305">
    <property type="component" value="Unassembled WGS sequence"/>
</dbReference>
<sequence>MKNKINSILAKGKTEKKNKKVERFINYSVLIGFGFMLFWILFLYPIIFINIKLILFILFIPALIITPFLSKKIITSLGYQLKIKDSQNYNFLIRFATYVLIMMPIGNFLVATFLGTNILFKEENIETIYIKPQNIYEKKHGVKSAEINYNNTSKRINFREISTKELQSKKVKIDISKGFWGYHVIVKRTLI</sequence>
<comment type="caution">
    <text evidence="2">The sequence shown here is derived from an EMBL/GenBank/DDBJ whole genome shotgun (WGS) entry which is preliminary data.</text>
</comment>
<dbReference type="OrthoDB" id="798330at2"/>
<gene>
    <name evidence="2" type="ORF">F7018_01040</name>
</gene>
<evidence type="ECO:0000313" key="2">
    <source>
        <dbReference type="EMBL" id="KAB1160492.1"/>
    </source>
</evidence>
<keyword evidence="1" id="KW-0812">Transmembrane</keyword>
<organism evidence="2 3">
    <name type="scientific">Tenacibaculum aiptasiae</name>
    <dbReference type="NCBI Taxonomy" id="426481"/>
    <lineage>
        <taxon>Bacteria</taxon>
        <taxon>Pseudomonadati</taxon>
        <taxon>Bacteroidota</taxon>
        <taxon>Flavobacteriia</taxon>
        <taxon>Flavobacteriales</taxon>
        <taxon>Flavobacteriaceae</taxon>
        <taxon>Tenacibaculum</taxon>
    </lineage>
</organism>
<keyword evidence="1" id="KW-0472">Membrane</keyword>
<reference evidence="2 3" key="1">
    <citation type="submission" date="2019-09" db="EMBL/GenBank/DDBJ databases">
        <authorList>
            <person name="Cao W.R."/>
        </authorList>
    </citation>
    <scope>NUCLEOTIDE SEQUENCE [LARGE SCALE GENOMIC DNA]</scope>
    <source>
        <strain evidence="3">a4</strain>
    </source>
</reference>
<name>A0A7J5AS89_9FLAO</name>
<proteinExistence type="predicted"/>
<feature type="transmembrane region" description="Helical" evidence="1">
    <location>
        <begin position="53"/>
        <end position="70"/>
    </location>
</feature>
<evidence type="ECO:0000313" key="3">
    <source>
        <dbReference type="Proteomes" id="UP000467305"/>
    </source>
</evidence>
<keyword evidence="3" id="KW-1185">Reference proteome</keyword>